<dbReference type="Proteomes" id="UP000604046">
    <property type="component" value="Unassembled WGS sequence"/>
</dbReference>
<keyword evidence="2" id="KW-1185">Reference proteome</keyword>
<accession>A0A812TZ21</accession>
<proteinExistence type="predicted"/>
<gene>
    <name evidence="1" type="ORF">SNAT2548_LOCUS31367</name>
</gene>
<evidence type="ECO:0000313" key="1">
    <source>
        <dbReference type="EMBL" id="CAE7557468.1"/>
    </source>
</evidence>
<protein>
    <submittedName>
        <fullName evidence="1">Uncharacterized protein</fullName>
    </submittedName>
</protein>
<dbReference type="AlphaFoldDB" id="A0A812TZ21"/>
<evidence type="ECO:0000313" key="2">
    <source>
        <dbReference type="Proteomes" id="UP000604046"/>
    </source>
</evidence>
<dbReference type="EMBL" id="CAJNDS010002655">
    <property type="protein sequence ID" value="CAE7557468.1"/>
    <property type="molecule type" value="Genomic_DNA"/>
</dbReference>
<comment type="caution">
    <text evidence="1">The sequence shown here is derived from an EMBL/GenBank/DDBJ whole genome shotgun (WGS) entry which is preliminary data.</text>
</comment>
<name>A0A812TZ21_9DINO</name>
<organism evidence="1 2">
    <name type="scientific">Symbiodinium natans</name>
    <dbReference type="NCBI Taxonomy" id="878477"/>
    <lineage>
        <taxon>Eukaryota</taxon>
        <taxon>Sar</taxon>
        <taxon>Alveolata</taxon>
        <taxon>Dinophyceae</taxon>
        <taxon>Suessiales</taxon>
        <taxon>Symbiodiniaceae</taxon>
        <taxon>Symbiodinium</taxon>
    </lineage>
</organism>
<dbReference type="OrthoDB" id="418118at2759"/>
<sequence>MRRLRVKKIIRQRVRKAKLRLATLRSKAKEQGALAKKASSSCALVAQAPSTTRDRLVHECRGLLHFLWLHHSHPFDRRPSEIMKRHPTGEWDIGFDLWFDWDSVQPVTHTVSGMPNGVWGDTSSSWLRVELKDMDGPPMEDSHAWCEPIVGYHGTRWPKLPWILQQKRLRAGPRIAGGTRGVWSSTSFQVAEAYAWPEPLAGASKRPWNPWKVEAEPGSVSEERFQVVLEMELREWRRHTPYILVTQDEAKATLKALHLRCWREGALDHVGLRQGYYPSSFMPNGERLDFVPGGSLDARPALLQQRVQPRQLPKLAAETCNNECDVKKTMRLHVPNVDMTALCWDSVAAVVQDNDAIRDQLCQFLRKSYTVAVQHATSPVALLSGWATEVAGRMALVAWQTPTLSQSTARDIVAVLKLMLRGGALPPRMAKQKTWDAALEDQLRDILAAQLSGVLPSDMMILPE</sequence>
<reference evidence="1" key="1">
    <citation type="submission" date="2021-02" db="EMBL/GenBank/DDBJ databases">
        <authorList>
            <person name="Dougan E. K."/>
            <person name="Rhodes N."/>
            <person name="Thang M."/>
            <person name="Chan C."/>
        </authorList>
    </citation>
    <scope>NUCLEOTIDE SEQUENCE</scope>
</reference>